<evidence type="ECO:0000313" key="1">
    <source>
        <dbReference type="EMBL" id="GAG46286.1"/>
    </source>
</evidence>
<organism evidence="1">
    <name type="scientific">marine sediment metagenome</name>
    <dbReference type="NCBI Taxonomy" id="412755"/>
    <lineage>
        <taxon>unclassified sequences</taxon>
        <taxon>metagenomes</taxon>
        <taxon>ecological metagenomes</taxon>
    </lineage>
</organism>
<reference evidence="1" key="1">
    <citation type="journal article" date="2014" name="Front. Microbiol.">
        <title>High frequency of phylogenetically diverse reductive dehalogenase-homologous genes in deep subseafloor sedimentary metagenomes.</title>
        <authorList>
            <person name="Kawai M."/>
            <person name="Futagami T."/>
            <person name="Toyoda A."/>
            <person name="Takaki Y."/>
            <person name="Nishi S."/>
            <person name="Hori S."/>
            <person name="Arai W."/>
            <person name="Tsubouchi T."/>
            <person name="Morono Y."/>
            <person name="Uchiyama I."/>
            <person name="Ito T."/>
            <person name="Fujiyama A."/>
            <person name="Inagaki F."/>
            <person name="Takami H."/>
        </authorList>
    </citation>
    <scope>NUCLEOTIDE SEQUENCE</scope>
    <source>
        <strain evidence="1">Expedition CK06-06</strain>
    </source>
</reference>
<gene>
    <name evidence="1" type="ORF">S01H1_86187</name>
</gene>
<sequence>NGSRSKKGWQGDVGKIARGRLLSILPLAIYGICRNEVKY</sequence>
<comment type="caution">
    <text evidence="1">The sequence shown here is derived from an EMBL/GenBank/DDBJ whole genome shotgun (WGS) entry which is preliminary data.</text>
</comment>
<name>X0ZD29_9ZZZZ</name>
<proteinExistence type="predicted"/>
<feature type="non-terminal residue" evidence="1">
    <location>
        <position position="1"/>
    </location>
</feature>
<protein>
    <submittedName>
        <fullName evidence="1">Uncharacterized protein</fullName>
    </submittedName>
</protein>
<accession>X0ZD29</accession>
<dbReference type="EMBL" id="BARS01059564">
    <property type="protein sequence ID" value="GAG46286.1"/>
    <property type="molecule type" value="Genomic_DNA"/>
</dbReference>
<feature type="non-terminal residue" evidence="1">
    <location>
        <position position="39"/>
    </location>
</feature>
<dbReference type="AlphaFoldDB" id="X0ZD29"/>